<feature type="transmembrane region" description="Helical" evidence="1">
    <location>
        <begin position="163"/>
        <end position="184"/>
    </location>
</feature>
<dbReference type="InterPro" id="IPR021213">
    <property type="entry name" value="DUF2567"/>
</dbReference>
<dbReference type="Proteomes" id="UP000444980">
    <property type="component" value="Unassembled WGS sequence"/>
</dbReference>
<keyword evidence="1" id="KW-0812">Transmembrane</keyword>
<feature type="transmembrane region" description="Helical" evidence="1">
    <location>
        <begin position="107"/>
        <end position="125"/>
    </location>
</feature>
<dbReference type="AlphaFoldDB" id="A0A7I9UYF8"/>
<evidence type="ECO:0008006" key="4">
    <source>
        <dbReference type="Google" id="ProtNLM"/>
    </source>
</evidence>
<feature type="transmembrane region" description="Helical" evidence="1">
    <location>
        <begin position="79"/>
        <end position="101"/>
    </location>
</feature>
<reference evidence="3" key="1">
    <citation type="submission" date="2019-06" db="EMBL/GenBank/DDBJ databases">
        <title>Gordonia isolated from sludge of a wastewater treatment plant.</title>
        <authorList>
            <person name="Tamura T."/>
            <person name="Aoyama K."/>
            <person name="Kang Y."/>
            <person name="Saito S."/>
            <person name="Akiyama N."/>
            <person name="Yazawa K."/>
            <person name="Gonoi T."/>
            <person name="Mikami Y."/>
        </authorList>
    </citation>
    <scope>NUCLEOTIDE SEQUENCE [LARGE SCALE GENOMIC DNA]</scope>
    <source>
        <strain evidence="3">NBRC 107697</strain>
    </source>
</reference>
<accession>A0A7I9UYF8</accession>
<evidence type="ECO:0000256" key="1">
    <source>
        <dbReference type="SAM" id="Phobius"/>
    </source>
</evidence>
<organism evidence="2 3">
    <name type="scientific">Gordonia crocea</name>
    <dbReference type="NCBI Taxonomy" id="589162"/>
    <lineage>
        <taxon>Bacteria</taxon>
        <taxon>Bacillati</taxon>
        <taxon>Actinomycetota</taxon>
        <taxon>Actinomycetes</taxon>
        <taxon>Mycobacteriales</taxon>
        <taxon>Gordoniaceae</taxon>
        <taxon>Gordonia</taxon>
    </lineage>
</organism>
<dbReference type="EMBL" id="BJOU01000001">
    <property type="protein sequence ID" value="GED98234.1"/>
    <property type="molecule type" value="Genomic_DNA"/>
</dbReference>
<protein>
    <recommendedName>
        <fullName evidence="4">DUF2567 domain-containing protein</fullName>
    </recommendedName>
</protein>
<sequence length="213" mass="21871">MLAPGPDGLPVVRGGRATGWRANVLVPAQLIVFLVGVVVVSLIGAVVWAYTAPMPTGIVIRPGTGSVPSEQLSRYFDGIGWFCLGLLVIGVVAGLAFWWVARSWRGPIGAIALLATTVVASGLAIEVAQSALRIRLPDPTTLPQGTTFAHGPKLWMAAPAEGAVGAPGILLILMPVMALLVYLFHVLLASDPALGADAAVPGELVVEGGSESV</sequence>
<evidence type="ECO:0000313" key="3">
    <source>
        <dbReference type="Proteomes" id="UP000444980"/>
    </source>
</evidence>
<evidence type="ECO:0000313" key="2">
    <source>
        <dbReference type="EMBL" id="GED98234.1"/>
    </source>
</evidence>
<gene>
    <name evidence="2" type="ORF">nbrc107697_22730</name>
</gene>
<feature type="transmembrane region" description="Helical" evidence="1">
    <location>
        <begin position="30"/>
        <end position="51"/>
    </location>
</feature>
<keyword evidence="3" id="KW-1185">Reference proteome</keyword>
<comment type="caution">
    <text evidence="2">The sequence shown here is derived from an EMBL/GenBank/DDBJ whole genome shotgun (WGS) entry which is preliminary data.</text>
</comment>
<keyword evidence="1" id="KW-1133">Transmembrane helix</keyword>
<dbReference type="Pfam" id="PF10821">
    <property type="entry name" value="DUF2567"/>
    <property type="match status" value="1"/>
</dbReference>
<proteinExistence type="predicted"/>
<name>A0A7I9UYF8_9ACTN</name>
<keyword evidence="1" id="KW-0472">Membrane</keyword>